<dbReference type="HOGENOM" id="CLU_1912369_0_0_2"/>
<dbReference type="AlphaFoldDB" id="Q2FU58"/>
<dbReference type="SUPFAM" id="SSF52954">
    <property type="entry name" value="Class II aaRS ABD-related"/>
    <property type="match status" value="1"/>
</dbReference>
<dbReference type="OrthoDB" id="117530at2157"/>
<proteinExistence type="predicted"/>
<evidence type="ECO:0000313" key="1">
    <source>
        <dbReference type="EMBL" id="ABD41991.1"/>
    </source>
</evidence>
<gene>
    <name evidence="1" type="ordered locus">Mhun_2286</name>
</gene>
<evidence type="ECO:0000313" key="2">
    <source>
        <dbReference type="Proteomes" id="UP000001941"/>
    </source>
</evidence>
<accession>Q2FU58</accession>
<protein>
    <submittedName>
        <fullName evidence="1">Uncharacterized protein</fullName>
    </submittedName>
</protein>
<dbReference type="Proteomes" id="UP000001941">
    <property type="component" value="Chromosome"/>
</dbReference>
<dbReference type="STRING" id="323259.Mhun_2286"/>
<name>Q2FU58_METHJ</name>
<dbReference type="EMBL" id="CP000254">
    <property type="protein sequence ID" value="ABD41991.1"/>
    <property type="molecule type" value="Genomic_DNA"/>
</dbReference>
<keyword evidence="2" id="KW-1185">Reference proteome</keyword>
<dbReference type="EnsemblBacteria" id="ABD41991">
    <property type="protein sequence ID" value="ABD41991"/>
    <property type="gene ID" value="Mhun_2286"/>
</dbReference>
<sequence length="137" mass="15333">MTLVTTSRRSTLATRSIAKDLAFATGAGYLSRGKHGLREISDEHDLFIVFEQQRAGILMTLYREGEPCLMRIIKKHDTGVREGHLYRGIRTSDHELGGILEGTCTVDYLDHNDLVLAFDGPQKRCMTLILGRVLDDA</sequence>
<dbReference type="GeneID" id="3921976"/>
<reference evidence="2" key="1">
    <citation type="journal article" date="2016" name="Stand. Genomic Sci.">
        <title>Complete genome sequence of Methanospirillum hungatei type strain JF1.</title>
        <authorList>
            <person name="Gunsalus R.P."/>
            <person name="Cook L.E."/>
            <person name="Crable B."/>
            <person name="Rohlin L."/>
            <person name="McDonald E."/>
            <person name="Mouttaki H."/>
            <person name="Sieber J.R."/>
            <person name="Poweleit N."/>
            <person name="Zhou H."/>
            <person name="Lapidus A.L."/>
            <person name="Daligault H.E."/>
            <person name="Land M."/>
            <person name="Gilna P."/>
            <person name="Ivanova N."/>
            <person name="Kyrpides N."/>
            <person name="Culley D.E."/>
            <person name="McInerney M.J."/>
        </authorList>
    </citation>
    <scope>NUCLEOTIDE SEQUENCE [LARGE SCALE GENOMIC DNA]</scope>
    <source>
        <strain evidence="2">ATCC 27890 / DSM 864 / NBRC 100397 / JF-1</strain>
    </source>
</reference>
<organism evidence="1 2">
    <name type="scientific">Methanospirillum hungatei JF-1 (strain ATCC 27890 / DSM 864 / NBRC 100397 / JF-1)</name>
    <dbReference type="NCBI Taxonomy" id="323259"/>
    <lineage>
        <taxon>Archaea</taxon>
        <taxon>Methanobacteriati</taxon>
        <taxon>Methanobacteriota</taxon>
        <taxon>Stenosarchaea group</taxon>
        <taxon>Methanomicrobia</taxon>
        <taxon>Methanomicrobiales</taxon>
        <taxon>Methanospirillaceae</taxon>
        <taxon>Methanospirillum</taxon>
    </lineage>
</organism>
<dbReference type="KEGG" id="mhu:Mhun_2286"/>
<dbReference type="Gene3D" id="3.40.50.10480">
    <property type="entry name" value="Probable brix-domain ribosomal biogenesis protein"/>
    <property type="match status" value="1"/>
</dbReference>
<dbReference type="RefSeq" id="WP_011449249.1">
    <property type="nucleotide sequence ID" value="NC_007796.1"/>
</dbReference>
<dbReference type="eggNOG" id="arCOG03247">
    <property type="taxonomic scope" value="Archaea"/>
</dbReference>
<dbReference type="InParanoid" id="Q2FU58"/>